<dbReference type="EMBL" id="CM045770">
    <property type="protein sequence ID" value="KAI7991103.1"/>
    <property type="molecule type" value="Genomic_DNA"/>
</dbReference>
<keyword evidence="1" id="KW-0378">Hydrolase</keyword>
<reference evidence="1 2" key="1">
    <citation type="journal article" date="2022" name="Plant J.">
        <title>Chromosome-level genome of Camellia lanceoleosa provides a valuable resource for understanding genome evolution and self-incompatibility.</title>
        <authorList>
            <person name="Gong W."/>
            <person name="Xiao S."/>
            <person name="Wang L."/>
            <person name="Liao Z."/>
            <person name="Chang Y."/>
            <person name="Mo W."/>
            <person name="Hu G."/>
            <person name="Li W."/>
            <person name="Zhao G."/>
            <person name="Zhu H."/>
            <person name="Hu X."/>
            <person name="Ji K."/>
            <person name="Xiang X."/>
            <person name="Song Q."/>
            <person name="Yuan D."/>
            <person name="Jin S."/>
            <person name="Zhang L."/>
        </authorList>
    </citation>
    <scope>NUCLEOTIDE SEQUENCE [LARGE SCALE GENOMIC DNA]</scope>
    <source>
        <strain evidence="1">SQ_2022a</strain>
    </source>
</reference>
<gene>
    <name evidence="1" type="ORF">LOK49_LG12G02181</name>
</gene>
<organism evidence="1 2">
    <name type="scientific">Camellia lanceoleosa</name>
    <dbReference type="NCBI Taxonomy" id="1840588"/>
    <lineage>
        <taxon>Eukaryota</taxon>
        <taxon>Viridiplantae</taxon>
        <taxon>Streptophyta</taxon>
        <taxon>Embryophyta</taxon>
        <taxon>Tracheophyta</taxon>
        <taxon>Spermatophyta</taxon>
        <taxon>Magnoliopsida</taxon>
        <taxon>eudicotyledons</taxon>
        <taxon>Gunneridae</taxon>
        <taxon>Pentapetalae</taxon>
        <taxon>asterids</taxon>
        <taxon>Ericales</taxon>
        <taxon>Theaceae</taxon>
        <taxon>Camellia</taxon>
    </lineage>
</organism>
<sequence>MQSRIFDPAPPGKRKVVVATNIAEASLTIDGIYYVIDPGFTKQNVYNPKQGLDSLIITPISQASAKQRAGRAGRTGPGKCYRLYTENDRRPEESRGKQRKAIPGCRRENQSDPVVAAAREMVLQTLLLPLLQTSLLPLQEKHTNDWVRGRVCVSNRRENKRVT</sequence>
<keyword evidence="1" id="KW-0347">Helicase</keyword>
<keyword evidence="2" id="KW-1185">Reference proteome</keyword>
<accession>A0ACC0FS39</accession>
<keyword evidence="1" id="KW-0067">ATP-binding</keyword>
<evidence type="ECO:0000313" key="2">
    <source>
        <dbReference type="Proteomes" id="UP001060215"/>
    </source>
</evidence>
<proteinExistence type="predicted"/>
<protein>
    <submittedName>
        <fullName evidence="1">Pre-mRNA-splicing factor ATP-dependent RNA helicase DEAH5</fullName>
    </submittedName>
</protein>
<dbReference type="Proteomes" id="UP001060215">
    <property type="component" value="Chromosome 13"/>
</dbReference>
<name>A0ACC0FS39_9ERIC</name>
<comment type="caution">
    <text evidence="1">The sequence shown here is derived from an EMBL/GenBank/DDBJ whole genome shotgun (WGS) entry which is preliminary data.</text>
</comment>
<evidence type="ECO:0000313" key="1">
    <source>
        <dbReference type="EMBL" id="KAI7991103.1"/>
    </source>
</evidence>
<keyword evidence="1" id="KW-0547">Nucleotide-binding</keyword>